<feature type="repeat" description="TPR" evidence="3">
    <location>
        <begin position="562"/>
        <end position="595"/>
    </location>
</feature>
<comment type="caution">
    <text evidence="4">The sequence shown here is derived from an EMBL/GenBank/DDBJ whole genome shotgun (WGS) entry which is preliminary data.</text>
</comment>
<dbReference type="OrthoDB" id="38368at2759"/>
<protein>
    <submittedName>
        <fullName evidence="4">Uncharacterized protein</fullName>
    </submittedName>
</protein>
<dbReference type="PANTHER" id="PTHR45641">
    <property type="entry name" value="TETRATRICOPEPTIDE REPEAT PROTEIN (AFU_ORTHOLOGUE AFUA_6G03870)"/>
    <property type="match status" value="1"/>
</dbReference>
<dbReference type="Pfam" id="PF13374">
    <property type="entry name" value="TPR_10"/>
    <property type="match status" value="1"/>
</dbReference>
<dbReference type="InterPro" id="IPR011990">
    <property type="entry name" value="TPR-like_helical_dom_sf"/>
</dbReference>
<feature type="repeat" description="TPR" evidence="3">
    <location>
        <begin position="646"/>
        <end position="679"/>
    </location>
</feature>
<organism evidence="4 5">
    <name type="scientific">Reticulomyxa filosa</name>
    <dbReference type="NCBI Taxonomy" id="46433"/>
    <lineage>
        <taxon>Eukaryota</taxon>
        <taxon>Sar</taxon>
        <taxon>Rhizaria</taxon>
        <taxon>Retaria</taxon>
        <taxon>Foraminifera</taxon>
        <taxon>Monothalamids</taxon>
        <taxon>Reticulomyxidae</taxon>
        <taxon>Reticulomyxa</taxon>
    </lineage>
</organism>
<reference evidence="4 5" key="1">
    <citation type="journal article" date="2013" name="Curr. Biol.">
        <title>The Genome of the Foraminiferan Reticulomyxa filosa.</title>
        <authorList>
            <person name="Glockner G."/>
            <person name="Hulsmann N."/>
            <person name="Schleicher M."/>
            <person name="Noegel A.A."/>
            <person name="Eichinger L."/>
            <person name="Gallinger C."/>
            <person name="Pawlowski J."/>
            <person name="Sierra R."/>
            <person name="Euteneuer U."/>
            <person name="Pillet L."/>
            <person name="Moustafa A."/>
            <person name="Platzer M."/>
            <person name="Groth M."/>
            <person name="Szafranski K."/>
            <person name="Schliwa M."/>
        </authorList>
    </citation>
    <scope>NUCLEOTIDE SEQUENCE [LARGE SCALE GENOMIC DNA]</scope>
</reference>
<evidence type="ECO:0000313" key="5">
    <source>
        <dbReference type="Proteomes" id="UP000023152"/>
    </source>
</evidence>
<dbReference type="InterPro" id="IPR029030">
    <property type="entry name" value="Caspase-like_dom_sf"/>
</dbReference>
<name>X6NL56_RETFI</name>
<evidence type="ECO:0000256" key="3">
    <source>
        <dbReference type="PROSITE-ProRule" id="PRU00339"/>
    </source>
</evidence>
<dbReference type="Proteomes" id="UP000023152">
    <property type="component" value="Unassembled WGS sequence"/>
</dbReference>
<dbReference type="InterPro" id="IPR019734">
    <property type="entry name" value="TPR_rpt"/>
</dbReference>
<feature type="repeat" description="TPR" evidence="3">
    <location>
        <begin position="688"/>
        <end position="721"/>
    </location>
</feature>
<dbReference type="EMBL" id="ASPP01007509">
    <property type="protein sequence ID" value="ETO27015.1"/>
    <property type="molecule type" value="Genomic_DNA"/>
</dbReference>
<accession>X6NL56</accession>
<dbReference type="AlphaFoldDB" id="X6NL56"/>
<feature type="repeat" description="TPR" evidence="3">
    <location>
        <begin position="604"/>
        <end position="637"/>
    </location>
</feature>
<dbReference type="PANTHER" id="PTHR45641:SF1">
    <property type="entry name" value="AAA+ ATPASE DOMAIN-CONTAINING PROTEIN"/>
    <property type="match status" value="1"/>
</dbReference>
<dbReference type="PROSITE" id="PS50005">
    <property type="entry name" value="TPR"/>
    <property type="match status" value="6"/>
</dbReference>
<dbReference type="SUPFAM" id="SSF52129">
    <property type="entry name" value="Caspase-like"/>
    <property type="match status" value="1"/>
</dbReference>
<keyword evidence="2 3" id="KW-0802">TPR repeat</keyword>
<feature type="repeat" description="TPR" evidence="3">
    <location>
        <begin position="524"/>
        <end position="557"/>
    </location>
</feature>
<evidence type="ECO:0000256" key="2">
    <source>
        <dbReference type="ARBA" id="ARBA00022803"/>
    </source>
</evidence>
<feature type="repeat" description="TPR" evidence="3">
    <location>
        <begin position="482"/>
        <end position="515"/>
    </location>
</feature>
<proteinExistence type="predicted"/>
<dbReference type="SUPFAM" id="SSF81901">
    <property type="entry name" value="HCP-like"/>
    <property type="match status" value="1"/>
</dbReference>
<sequence length="787" mass="91315">MSLFTVYVEDGAKVRSLVLPEQNVERTTNERDDCYAEKKEINRQPTLPCKVKYPLVLLTGAIKYLQHQSYLEWVKYDLNLLQILFQSKLNYQVFNTYNLQNTKTELLTLNELDNFILNAIDKDNKDCDGLIFVWCGYGRSERDRETLITSDNKMKDFKEIQNDLIGKTNYFVGKPKIFIKITCKEQDDFGQVTANQKNILYRCHEDIFTICADVPRTSIINSAGSYFTEIFCRGIEGNIGKSLECIVKSIFAQISEKAIVQSVSTPRFDIYLIPRTRQHHIENDRSSIVKKDNIPQTLDLKTHWNKYWRRANVEAAKIMKKMMDGNEQGLIVVAYNTPEWKGARDNPFSFVTLMNKDNVIKKQFGSYWLYATKSELVILEDIYVDGNIYESNCKLVCKENVNITIQIFVMTKSVIDQQLQQLFSFVQWDTKIHHDIPIQLQELEEKKEECLAKELLDDSIVHLQKYLQLCIDTFGCNHPYVAISYNLLGITYFDKKQQDESIEIFEKALKIVLNNFGNNCNIITLLYNNLGGAYADKNQYDEAIAYHQKALTIESCNDGDIATTYYCLGHTYRKQSEHNKAIEFYEKALAIKLKLFGDFHEEIANLYYNLASVYQDTTQYNKAIQLYEKALLIKLKVFGASHGSVADLYYDLASVYQDAMEYENAIEYNQKALNIELVLFGKNNSKVADSYNNLGSCYEDIEQNTEAIECYKQALQIKKEIFKGPNKSIGDSLWNLGRVFNKIGETQASCKYFEESWKTYHIVFGEWDRLTVESKKRVEEHLIMNNI</sequence>
<dbReference type="SMART" id="SM00028">
    <property type="entry name" value="TPR"/>
    <property type="match status" value="6"/>
</dbReference>
<dbReference type="Pfam" id="PF13424">
    <property type="entry name" value="TPR_12"/>
    <property type="match status" value="3"/>
</dbReference>
<dbReference type="Gene3D" id="3.40.50.1460">
    <property type="match status" value="1"/>
</dbReference>
<evidence type="ECO:0000313" key="4">
    <source>
        <dbReference type="EMBL" id="ETO27015.1"/>
    </source>
</evidence>
<dbReference type="Gene3D" id="1.25.40.10">
    <property type="entry name" value="Tetratricopeptide repeat domain"/>
    <property type="match status" value="2"/>
</dbReference>
<dbReference type="PROSITE" id="PS50293">
    <property type="entry name" value="TPR_REGION"/>
    <property type="match status" value="2"/>
</dbReference>
<keyword evidence="5" id="KW-1185">Reference proteome</keyword>
<gene>
    <name evidence="4" type="ORF">RFI_10115</name>
</gene>
<keyword evidence="1" id="KW-0677">Repeat</keyword>
<evidence type="ECO:0000256" key="1">
    <source>
        <dbReference type="ARBA" id="ARBA00022737"/>
    </source>
</evidence>